<evidence type="ECO:0000256" key="1">
    <source>
        <dbReference type="ARBA" id="ARBA00010669"/>
    </source>
</evidence>
<dbReference type="EMBL" id="CP039247">
    <property type="protein sequence ID" value="QCB27481.1"/>
    <property type="molecule type" value="Genomic_DNA"/>
</dbReference>
<dbReference type="HAMAP" id="MF_00972">
    <property type="entry name" value="tRNA_aden_deaminase"/>
    <property type="match status" value="1"/>
</dbReference>
<feature type="binding site" evidence="8">
    <location>
        <position position="100"/>
    </location>
    <ligand>
        <name>Zn(2+)</name>
        <dbReference type="ChEBI" id="CHEBI:29105"/>
        <note>catalytic</note>
    </ligand>
</feature>
<feature type="binding site" evidence="8">
    <location>
        <position position="103"/>
    </location>
    <ligand>
        <name>Zn(2+)</name>
        <dbReference type="ChEBI" id="CHEBI:29105"/>
        <note>catalytic</note>
    </ligand>
</feature>
<dbReference type="InterPro" id="IPR016192">
    <property type="entry name" value="APOBEC/CMP_deaminase_Zn-bd"/>
</dbReference>
<comment type="similarity">
    <text evidence="1">Belongs to the cytidine and deoxycytidylate deaminase family. ADAT2 subfamily.</text>
</comment>
<dbReference type="PROSITE" id="PS51747">
    <property type="entry name" value="CYT_DCMP_DEAMINASES_2"/>
    <property type="match status" value="1"/>
</dbReference>
<sequence length="166" mass="17418">MIHPGERACRLPRETGVVRAQRRMRRALEVAATTPAGDVPVGAVIFGPDGAELATGVNRREQLQDPTAHAEVEAIRAAVKVLGDGWRLTGCELVVTLEPCAMCAGALQGARVDSVVFGAWEPRTGGCGSLVDVLRAPGALHVPQVRGGVLEAECAGILSTFFGELR</sequence>
<reference evidence="10 11" key="1">
    <citation type="submission" date="2019-04" db="EMBL/GenBank/DDBJ databases">
        <title>Corynebacterium endometrii sp. nov., isolated from the uterus of a cow with endometritis.</title>
        <authorList>
            <person name="Ballas P."/>
            <person name="Ruckert C."/>
            <person name="Wagener K."/>
            <person name="Drillich M."/>
            <person name="Kaempfer P."/>
            <person name="Busse H.-J."/>
            <person name="Ehling-Schulz M."/>
        </authorList>
    </citation>
    <scope>NUCLEOTIDE SEQUENCE [LARGE SCALE GENOMIC DNA]</scope>
    <source>
        <strain evidence="10 11">LMM-1653</strain>
    </source>
</reference>
<gene>
    <name evidence="8 10" type="primary">tadA</name>
    <name evidence="10" type="ORF">CENDO_00870</name>
</gene>
<keyword evidence="11" id="KW-1185">Reference proteome</keyword>
<dbReference type="Proteomes" id="UP000296352">
    <property type="component" value="Chromosome"/>
</dbReference>
<comment type="catalytic activity">
    <reaction evidence="7 8">
        <text>adenosine(34) in tRNA + H2O + H(+) = inosine(34) in tRNA + NH4(+)</text>
        <dbReference type="Rhea" id="RHEA:43168"/>
        <dbReference type="Rhea" id="RHEA-COMP:10373"/>
        <dbReference type="Rhea" id="RHEA-COMP:10374"/>
        <dbReference type="ChEBI" id="CHEBI:15377"/>
        <dbReference type="ChEBI" id="CHEBI:15378"/>
        <dbReference type="ChEBI" id="CHEBI:28938"/>
        <dbReference type="ChEBI" id="CHEBI:74411"/>
        <dbReference type="ChEBI" id="CHEBI:82852"/>
        <dbReference type="EC" id="3.5.4.33"/>
    </reaction>
</comment>
<evidence type="ECO:0000313" key="10">
    <source>
        <dbReference type="EMBL" id="QCB27481.1"/>
    </source>
</evidence>
<dbReference type="Pfam" id="PF00383">
    <property type="entry name" value="dCMP_cyt_deam_1"/>
    <property type="match status" value="1"/>
</dbReference>
<dbReference type="InterPro" id="IPR016193">
    <property type="entry name" value="Cytidine_deaminase-like"/>
</dbReference>
<dbReference type="Gene3D" id="3.40.140.10">
    <property type="entry name" value="Cytidine Deaminase, domain 2"/>
    <property type="match status" value="1"/>
</dbReference>
<evidence type="ECO:0000256" key="7">
    <source>
        <dbReference type="ARBA" id="ARBA00048045"/>
    </source>
</evidence>
<comment type="subunit">
    <text evidence="2 8">Homodimer.</text>
</comment>
<dbReference type="CDD" id="cd01285">
    <property type="entry name" value="nucleoside_deaminase"/>
    <property type="match status" value="1"/>
</dbReference>
<keyword evidence="5 8" id="KW-0378">Hydrolase</keyword>
<dbReference type="GO" id="GO:0052717">
    <property type="term" value="F:tRNA-specific adenosine-34 deaminase activity"/>
    <property type="evidence" value="ECO:0007669"/>
    <property type="project" value="UniProtKB-UniRule"/>
</dbReference>
<feature type="domain" description="CMP/dCMP-type deaminase" evidence="9">
    <location>
        <begin position="18"/>
        <end position="130"/>
    </location>
</feature>
<dbReference type="InterPro" id="IPR002125">
    <property type="entry name" value="CMP_dCMP_dom"/>
</dbReference>
<protein>
    <recommendedName>
        <fullName evidence="8">tRNA-specific adenosine deaminase</fullName>
        <ecNumber evidence="8">3.5.4.33</ecNumber>
    </recommendedName>
</protein>
<evidence type="ECO:0000256" key="3">
    <source>
        <dbReference type="ARBA" id="ARBA00022694"/>
    </source>
</evidence>
<dbReference type="EC" id="3.5.4.33" evidence="8"/>
<dbReference type="KEGG" id="cee:CENDO_00870"/>
<comment type="cofactor">
    <cofactor evidence="8">
        <name>Zn(2+)</name>
        <dbReference type="ChEBI" id="CHEBI:29105"/>
    </cofactor>
    <text evidence="8">Binds 1 zinc ion per subunit.</text>
</comment>
<feature type="active site" description="Proton donor" evidence="8">
    <location>
        <position position="71"/>
    </location>
</feature>
<evidence type="ECO:0000259" key="9">
    <source>
        <dbReference type="PROSITE" id="PS51747"/>
    </source>
</evidence>
<proteinExistence type="inferred from homology"/>
<keyword evidence="3 8" id="KW-0819">tRNA processing</keyword>
<evidence type="ECO:0000313" key="11">
    <source>
        <dbReference type="Proteomes" id="UP000296352"/>
    </source>
</evidence>
<accession>A0A4P7QD32</accession>
<dbReference type="SUPFAM" id="SSF53927">
    <property type="entry name" value="Cytidine deaminase-like"/>
    <property type="match status" value="1"/>
</dbReference>
<dbReference type="PANTHER" id="PTHR11079">
    <property type="entry name" value="CYTOSINE DEAMINASE FAMILY MEMBER"/>
    <property type="match status" value="1"/>
</dbReference>
<dbReference type="AlphaFoldDB" id="A0A4P7QD32"/>
<evidence type="ECO:0000256" key="4">
    <source>
        <dbReference type="ARBA" id="ARBA00022723"/>
    </source>
</evidence>
<dbReference type="PROSITE" id="PS00903">
    <property type="entry name" value="CYT_DCMP_DEAMINASES_1"/>
    <property type="match status" value="1"/>
</dbReference>
<feature type="binding site" evidence="8">
    <location>
        <position position="69"/>
    </location>
    <ligand>
        <name>Zn(2+)</name>
        <dbReference type="ChEBI" id="CHEBI:29105"/>
        <note>catalytic</note>
    </ligand>
</feature>
<keyword evidence="6 8" id="KW-0862">Zinc</keyword>
<name>A0A4P7QD32_9CORY</name>
<dbReference type="PANTHER" id="PTHR11079:SF202">
    <property type="entry name" value="TRNA-SPECIFIC ADENOSINE DEAMINASE"/>
    <property type="match status" value="1"/>
</dbReference>
<organism evidence="10 11">
    <name type="scientific">Corynebacterium endometrii</name>
    <dbReference type="NCBI Taxonomy" id="2488819"/>
    <lineage>
        <taxon>Bacteria</taxon>
        <taxon>Bacillati</taxon>
        <taxon>Actinomycetota</taxon>
        <taxon>Actinomycetes</taxon>
        <taxon>Mycobacteriales</taxon>
        <taxon>Corynebacteriaceae</taxon>
        <taxon>Corynebacterium</taxon>
    </lineage>
</organism>
<evidence type="ECO:0000256" key="8">
    <source>
        <dbReference type="HAMAP-Rule" id="MF_00972"/>
    </source>
</evidence>
<evidence type="ECO:0000256" key="2">
    <source>
        <dbReference type="ARBA" id="ARBA00011738"/>
    </source>
</evidence>
<keyword evidence="4 8" id="KW-0479">Metal-binding</keyword>
<dbReference type="GO" id="GO:0002100">
    <property type="term" value="P:tRNA wobble adenosine to inosine editing"/>
    <property type="evidence" value="ECO:0007669"/>
    <property type="project" value="UniProtKB-UniRule"/>
</dbReference>
<dbReference type="GO" id="GO:0008270">
    <property type="term" value="F:zinc ion binding"/>
    <property type="evidence" value="ECO:0007669"/>
    <property type="project" value="UniProtKB-UniRule"/>
</dbReference>
<comment type="function">
    <text evidence="8">Catalyzes the deamination of adenosine to inosine at the wobble position 34 of tRNA(Arg2).</text>
</comment>
<evidence type="ECO:0000256" key="5">
    <source>
        <dbReference type="ARBA" id="ARBA00022801"/>
    </source>
</evidence>
<dbReference type="InterPro" id="IPR028883">
    <property type="entry name" value="tRNA_aden_deaminase"/>
</dbReference>
<evidence type="ECO:0000256" key="6">
    <source>
        <dbReference type="ARBA" id="ARBA00022833"/>
    </source>
</evidence>